<accession>A0A803P1W3</accession>
<keyword evidence="6" id="KW-1185">Reference proteome</keyword>
<sequence>MSETILGSLAQYNSSYDAWRALEQRFANQSKARLLRIKSQLSIIQKGNLSITDYYDKVKLLADSLSSGGHPLDDSDLIMHMLNGLGPEYDPVVVHVTSLVDILSLESIQSMLLTHESRLERHYTINDSSSKIMANLTVHNSHSNSGPSYRSYAGQGCGNFTSNRSQGRSYGRGNQSIPCLLCQVCHKSGHTRAVCHYRFDKKFITPKINETRAYLAEIDDQEDPQAYSSSAIQEFADDHDWYADTRATNHIAQGVEYLESKNPYSGSDTLAIGIGKRLPISHIGHPAPNVLAKILATLQIPTNIKDLKFCEACKRGKSHKLPYSLSDSRASQPLELVHTDVWGPSHTPSKEGHRYYIHFIDDFGRFTWIFPLSLKSQSYNTFLQFKVFVEKQFGLPIKSVQSDCRGEYRSLASFLSQHGVHFQHPCPHDHEQNGRAERKHRHITETGFTLLAQSGLSMHYWWLTFQNVVYVINRLPTKIIGDISPYECLFHNILDYKMLKLFGCACYPHLRPYNSHKLSLRSEKCIFVGYSLHHKGYLCENQAGRMYIARNVTFNEEDFPTSQTISPYQVHNQLLPYFPSASFNTPMFPTDHISHVVRDAEAIHAHDSRPPTRASSSDVVPDAGHTAATRSAATTTAHIMQQSNLANATPPIPPSNLDFTAPNSQNLTSENQNLVQIPTTSTPENQHTTPDLPIPTPKTSHNQIPLTMNQHSMITRSKAGIHKPKAYTSTLHPLPESILPKEPTTLQQALSDPLWLVAKGYSQTPGIDYIETFRPVVKPATVRVLLTLAVSNDWPITQLDISNAFLNRTLKETVFMTHPPGFVDPQYPTHVCRLNKALYGLKQAPRAWNEKLKLTLCSKGFHTSRLDNSLFISGSGDSLILLLVYVDDILITGPNSHRISTLITEFNTEFDVRNLSSVHYFLGVEVVRTKAGMHLSQSKYITTLLSRLKMDGAKPCPSPTSSTHKLSLSVGDPFHDPSLYRKFLSALVVSASLFYAEVQVFFYALRWCSLIKIPITHRDKLPLADIEG</sequence>
<dbReference type="PANTHER" id="PTHR42648:SF26">
    <property type="entry name" value="INTEGRASE CATALYTIC DOMAIN-CONTAINING PROTEIN"/>
    <property type="match status" value="1"/>
</dbReference>
<evidence type="ECO:0000313" key="5">
    <source>
        <dbReference type="EnsemblPlants" id="cds.evm.model.02.630"/>
    </source>
</evidence>
<evidence type="ECO:0000259" key="4">
    <source>
        <dbReference type="PROSITE" id="PS50994"/>
    </source>
</evidence>
<dbReference type="GO" id="GO:0003676">
    <property type="term" value="F:nucleic acid binding"/>
    <property type="evidence" value="ECO:0007669"/>
    <property type="project" value="InterPro"/>
</dbReference>
<dbReference type="GO" id="GO:0015074">
    <property type="term" value="P:DNA integration"/>
    <property type="evidence" value="ECO:0007669"/>
    <property type="project" value="InterPro"/>
</dbReference>
<dbReference type="PANTHER" id="PTHR42648">
    <property type="entry name" value="TRANSPOSASE, PUTATIVE-RELATED"/>
    <property type="match status" value="1"/>
</dbReference>
<dbReference type="InterPro" id="IPR036397">
    <property type="entry name" value="RNaseH_sf"/>
</dbReference>
<dbReference type="AlphaFoldDB" id="A0A803P1W3"/>
<dbReference type="InterPro" id="IPR057670">
    <property type="entry name" value="SH3_retrovirus"/>
</dbReference>
<protein>
    <recommendedName>
        <fullName evidence="4">Integrase catalytic domain-containing protein</fullName>
    </recommendedName>
</protein>
<dbReference type="SUPFAM" id="SSF53098">
    <property type="entry name" value="Ribonuclease H-like"/>
    <property type="match status" value="1"/>
</dbReference>
<dbReference type="InterPro" id="IPR012337">
    <property type="entry name" value="RNaseH-like_sf"/>
</dbReference>
<keyword evidence="1" id="KW-0479">Metal-binding</keyword>
<dbReference type="InterPro" id="IPR001584">
    <property type="entry name" value="Integrase_cat-core"/>
</dbReference>
<dbReference type="Gene3D" id="3.30.420.10">
    <property type="entry name" value="Ribonuclease H-like superfamily/Ribonuclease H"/>
    <property type="match status" value="1"/>
</dbReference>
<evidence type="ECO:0000256" key="2">
    <source>
        <dbReference type="ARBA" id="ARBA00022801"/>
    </source>
</evidence>
<reference evidence="5" key="1">
    <citation type="submission" date="2018-11" db="EMBL/GenBank/DDBJ databases">
        <authorList>
            <person name="Grassa J C."/>
        </authorList>
    </citation>
    <scope>NUCLEOTIDE SEQUENCE [LARGE SCALE GENOMIC DNA]</scope>
</reference>
<dbReference type="Gramene" id="evm.model.02.630">
    <property type="protein sequence ID" value="cds.evm.model.02.630"/>
    <property type="gene ID" value="evm.TU.02.630"/>
</dbReference>
<dbReference type="Pfam" id="PF07727">
    <property type="entry name" value="RVT_2"/>
    <property type="match status" value="1"/>
</dbReference>
<dbReference type="Proteomes" id="UP000596661">
    <property type="component" value="Chromosome 2"/>
</dbReference>
<evidence type="ECO:0000256" key="1">
    <source>
        <dbReference type="ARBA" id="ARBA00022723"/>
    </source>
</evidence>
<dbReference type="Pfam" id="PF25597">
    <property type="entry name" value="SH3_retrovirus"/>
    <property type="match status" value="1"/>
</dbReference>
<dbReference type="SUPFAM" id="SSF56672">
    <property type="entry name" value="DNA/RNA polymerases"/>
    <property type="match status" value="1"/>
</dbReference>
<dbReference type="GO" id="GO:0016787">
    <property type="term" value="F:hydrolase activity"/>
    <property type="evidence" value="ECO:0007669"/>
    <property type="project" value="UniProtKB-KW"/>
</dbReference>
<reference evidence="5" key="2">
    <citation type="submission" date="2021-03" db="UniProtKB">
        <authorList>
            <consortium name="EnsemblPlants"/>
        </authorList>
    </citation>
    <scope>IDENTIFICATION</scope>
</reference>
<dbReference type="InterPro" id="IPR039537">
    <property type="entry name" value="Retrotran_Ty1/copia-like"/>
</dbReference>
<feature type="compositionally biased region" description="Polar residues" evidence="3">
    <location>
        <begin position="657"/>
        <end position="666"/>
    </location>
</feature>
<keyword evidence="2" id="KW-0378">Hydrolase</keyword>
<evidence type="ECO:0000313" key="6">
    <source>
        <dbReference type="Proteomes" id="UP000596661"/>
    </source>
</evidence>
<evidence type="ECO:0000256" key="3">
    <source>
        <dbReference type="SAM" id="MobiDB-lite"/>
    </source>
</evidence>
<dbReference type="InterPro" id="IPR013103">
    <property type="entry name" value="RVT_2"/>
</dbReference>
<dbReference type="GO" id="GO:0046872">
    <property type="term" value="F:metal ion binding"/>
    <property type="evidence" value="ECO:0007669"/>
    <property type="project" value="UniProtKB-KW"/>
</dbReference>
<dbReference type="Pfam" id="PF00665">
    <property type="entry name" value="rve"/>
    <property type="match status" value="1"/>
</dbReference>
<dbReference type="Pfam" id="PF14223">
    <property type="entry name" value="Retrotran_gag_2"/>
    <property type="match status" value="1"/>
</dbReference>
<feature type="region of interest" description="Disordered" evidence="3">
    <location>
        <begin position="646"/>
        <end position="666"/>
    </location>
</feature>
<organism evidence="5 6">
    <name type="scientific">Cannabis sativa</name>
    <name type="common">Hemp</name>
    <name type="synonym">Marijuana</name>
    <dbReference type="NCBI Taxonomy" id="3483"/>
    <lineage>
        <taxon>Eukaryota</taxon>
        <taxon>Viridiplantae</taxon>
        <taxon>Streptophyta</taxon>
        <taxon>Embryophyta</taxon>
        <taxon>Tracheophyta</taxon>
        <taxon>Spermatophyta</taxon>
        <taxon>Magnoliopsida</taxon>
        <taxon>eudicotyledons</taxon>
        <taxon>Gunneridae</taxon>
        <taxon>Pentapetalae</taxon>
        <taxon>rosids</taxon>
        <taxon>fabids</taxon>
        <taxon>Rosales</taxon>
        <taxon>Cannabaceae</taxon>
        <taxon>Cannabis</taxon>
    </lineage>
</organism>
<name>A0A803P1W3_CANSA</name>
<feature type="domain" description="Integrase catalytic" evidence="4">
    <location>
        <begin position="329"/>
        <end position="493"/>
    </location>
</feature>
<dbReference type="PROSITE" id="PS50994">
    <property type="entry name" value="INTEGRASE"/>
    <property type="match status" value="1"/>
</dbReference>
<dbReference type="EnsemblPlants" id="evm.model.02.630">
    <property type="protein sequence ID" value="cds.evm.model.02.630"/>
    <property type="gene ID" value="evm.TU.02.630"/>
</dbReference>
<dbReference type="InterPro" id="IPR043502">
    <property type="entry name" value="DNA/RNA_pol_sf"/>
</dbReference>
<dbReference type="EMBL" id="UZAU01000127">
    <property type="status" value="NOT_ANNOTATED_CDS"/>
    <property type="molecule type" value="Genomic_DNA"/>
</dbReference>
<proteinExistence type="predicted"/>
<dbReference type="OMA" id="PISHIGH"/>
<feature type="region of interest" description="Disordered" evidence="3">
    <location>
        <begin position="605"/>
        <end position="634"/>
    </location>
</feature>